<dbReference type="Proteomes" id="UP000095287">
    <property type="component" value="Unplaced"/>
</dbReference>
<name>A0A1I8AFG9_9BILA</name>
<keyword evidence="1" id="KW-0732">Signal</keyword>
<accession>A0A1I8AFG9</accession>
<reference evidence="3" key="1">
    <citation type="submission" date="2016-11" db="UniProtKB">
        <authorList>
            <consortium name="WormBaseParasite"/>
        </authorList>
    </citation>
    <scope>IDENTIFICATION</scope>
</reference>
<protein>
    <submittedName>
        <fullName evidence="3">IlGF domain-containing protein</fullName>
    </submittedName>
</protein>
<proteinExistence type="predicted"/>
<feature type="chain" id="PRO_5009314573" evidence="1">
    <location>
        <begin position="18"/>
        <end position="108"/>
    </location>
</feature>
<dbReference type="WBParaSite" id="L893_g5204.t1">
    <property type="protein sequence ID" value="L893_g5204.t1"/>
    <property type="gene ID" value="L893_g5204"/>
</dbReference>
<organism evidence="2 3">
    <name type="scientific">Steinernema glaseri</name>
    <dbReference type="NCBI Taxonomy" id="37863"/>
    <lineage>
        <taxon>Eukaryota</taxon>
        <taxon>Metazoa</taxon>
        <taxon>Ecdysozoa</taxon>
        <taxon>Nematoda</taxon>
        <taxon>Chromadorea</taxon>
        <taxon>Rhabditida</taxon>
        <taxon>Tylenchina</taxon>
        <taxon>Panagrolaimomorpha</taxon>
        <taxon>Strongyloidoidea</taxon>
        <taxon>Steinernematidae</taxon>
        <taxon>Steinernema</taxon>
    </lineage>
</organism>
<feature type="signal peptide" evidence="1">
    <location>
        <begin position="1"/>
        <end position="17"/>
    </location>
</feature>
<keyword evidence="2" id="KW-1185">Reference proteome</keyword>
<evidence type="ECO:0000256" key="1">
    <source>
        <dbReference type="SAM" id="SignalP"/>
    </source>
</evidence>
<sequence>MKFLLLFVAALILTIESRSIQRTEDLLAFRKALILEYVTDSLMDTWSLKRARRDPMSKICDSELETLVSDVCKGCFFSRSLTSVDRLYHKCCGEGCRISEITKTVCCA</sequence>
<evidence type="ECO:0000313" key="3">
    <source>
        <dbReference type="WBParaSite" id="L893_g5204.t1"/>
    </source>
</evidence>
<dbReference type="AlphaFoldDB" id="A0A1I8AFG9"/>
<evidence type="ECO:0000313" key="2">
    <source>
        <dbReference type="Proteomes" id="UP000095287"/>
    </source>
</evidence>